<gene>
    <name evidence="2" type="ordered locus">cgR_0803</name>
</gene>
<organism evidence="2">
    <name type="scientific">Corynebacterium glutamicum (strain R)</name>
    <dbReference type="NCBI Taxonomy" id="340322"/>
    <lineage>
        <taxon>Bacteria</taxon>
        <taxon>Bacillati</taxon>
        <taxon>Actinomycetota</taxon>
        <taxon>Actinomycetes</taxon>
        <taxon>Mycobacteriales</taxon>
        <taxon>Corynebacteriaceae</taxon>
        <taxon>Corynebacterium</taxon>
    </lineage>
</organism>
<evidence type="ECO:0000256" key="1">
    <source>
        <dbReference type="SAM" id="MobiDB-lite"/>
    </source>
</evidence>
<reference evidence="2" key="1">
    <citation type="journal article" date="2007" name="Microbiology">
        <title>Comparative analysis of the Corynebacterium glutamicum group and complete genome sequence of strain R.</title>
        <authorList>
            <person name="Yukawa H."/>
            <person name="Omumasaba C.A."/>
            <person name="Nonaka H."/>
            <person name="Kos P."/>
            <person name="Okai N."/>
            <person name="Suzuki N."/>
            <person name="Suda M."/>
            <person name="Tsuge Y."/>
            <person name="Watanabe J."/>
            <person name="Ikeda Y."/>
            <person name="Vertes A.A."/>
            <person name="Inui M."/>
        </authorList>
    </citation>
    <scope>NUCLEOTIDE SEQUENCE</scope>
    <source>
        <strain evidence="2">R</strain>
    </source>
</reference>
<proteinExistence type="predicted"/>
<dbReference type="AlphaFoldDB" id="A0AB72V8T4"/>
<dbReference type="KEGG" id="cgt:cgR_0803"/>
<feature type="compositionally biased region" description="Basic and acidic residues" evidence="1">
    <location>
        <begin position="1"/>
        <end position="13"/>
    </location>
</feature>
<feature type="region of interest" description="Disordered" evidence="1">
    <location>
        <begin position="1"/>
        <end position="21"/>
    </location>
</feature>
<accession>A0AB72V8T4</accession>
<dbReference type="Proteomes" id="UP000006698">
    <property type="component" value="Chromosome"/>
</dbReference>
<sequence length="117" mass="12664">MLNHCRPEEDRAGEFGLGGNQTATFPVQQSMRINLPHAKELAHELCLLPTPAVPALPTDSGAQFDIHQALSVSLATYARNLTLLSHTAENLGNRALTGLAEIEDTDDQLAHALERLT</sequence>
<protein>
    <submittedName>
        <fullName evidence="2">Uncharacterized protein</fullName>
    </submittedName>
</protein>
<name>A0AB72V8T4_CORGB</name>
<dbReference type="EMBL" id="AP009044">
    <property type="protein sequence ID" value="BAF53775.1"/>
    <property type="molecule type" value="Genomic_DNA"/>
</dbReference>
<evidence type="ECO:0000313" key="2">
    <source>
        <dbReference type="EMBL" id="BAF53775.1"/>
    </source>
</evidence>